<reference evidence="1" key="2">
    <citation type="journal article" date="2008" name="Genome Biol.">
        <title>Improved genome assembly and evidence-based global gene model set for the chordate Ciona intestinalis: new insight into intron and operon populations.</title>
        <authorList>
            <person name="Satou Y."/>
            <person name="Mineta K."/>
            <person name="Ogasawara M."/>
            <person name="Sasakura Y."/>
            <person name="Shoguchi E."/>
            <person name="Ueno K."/>
            <person name="Yamada L."/>
            <person name="Matsumoto J."/>
            <person name="Wasserscheid J."/>
            <person name="Dewar K."/>
            <person name="Wiley G.B."/>
            <person name="Macmil S.L."/>
            <person name="Roe B.A."/>
            <person name="Zeller R.W."/>
            <person name="Hastings K.E."/>
            <person name="Lemaire P."/>
            <person name="Lindquist E."/>
            <person name="Endo T."/>
            <person name="Hotta K."/>
            <person name="Inaba K."/>
        </authorList>
    </citation>
    <scope>NUCLEOTIDE SEQUENCE [LARGE SCALE GENOMIC DNA]</scope>
    <source>
        <strain evidence="1">wild type</strain>
    </source>
</reference>
<proteinExistence type="predicted"/>
<accession>F7AK48</accession>
<keyword evidence="2" id="KW-1185">Reference proteome</keyword>
<dbReference type="HOGENOM" id="CLU_2548717_0_0_1"/>
<protein>
    <submittedName>
        <fullName evidence="1">Uncharacterized protein</fullName>
    </submittedName>
</protein>
<reference evidence="1" key="3">
    <citation type="submission" date="2025-08" db="UniProtKB">
        <authorList>
            <consortium name="Ensembl"/>
        </authorList>
    </citation>
    <scope>IDENTIFICATION</scope>
</reference>
<dbReference type="AlphaFoldDB" id="F7AK48"/>
<evidence type="ECO:0000313" key="2">
    <source>
        <dbReference type="Proteomes" id="UP000008144"/>
    </source>
</evidence>
<name>F7AK48_CIOIN</name>
<organism evidence="1 2">
    <name type="scientific">Ciona intestinalis</name>
    <name type="common">Transparent sea squirt</name>
    <name type="synonym">Ascidia intestinalis</name>
    <dbReference type="NCBI Taxonomy" id="7719"/>
    <lineage>
        <taxon>Eukaryota</taxon>
        <taxon>Metazoa</taxon>
        <taxon>Chordata</taxon>
        <taxon>Tunicata</taxon>
        <taxon>Ascidiacea</taxon>
        <taxon>Phlebobranchia</taxon>
        <taxon>Cionidae</taxon>
        <taxon>Ciona</taxon>
    </lineage>
</organism>
<dbReference type="EMBL" id="EAAA01000090">
    <property type="status" value="NOT_ANNOTATED_CDS"/>
    <property type="molecule type" value="Genomic_DNA"/>
</dbReference>
<dbReference type="Ensembl" id="ENSCINT00000029273.2">
    <property type="protein sequence ID" value="ENSCINP00000029027.2"/>
    <property type="gene ID" value="ENSCING00000016951.2"/>
</dbReference>
<reference evidence="1" key="4">
    <citation type="submission" date="2025-09" db="UniProtKB">
        <authorList>
            <consortium name="Ensembl"/>
        </authorList>
    </citation>
    <scope>IDENTIFICATION</scope>
</reference>
<dbReference type="InParanoid" id="F7AK48"/>
<evidence type="ECO:0000313" key="1">
    <source>
        <dbReference type="Ensembl" id="ENSCINP00000029027.2"/>
    </source>
</evidence>
<dbReference type="Proteomes" id="UP000008144">
    <property type="component" value="Chromosome 1"/>
</dbReference>
<reference evidence="2" key="1">
    <citation type="journal article" date="2002" name="Science">
        <title>The draft genome of Ciona intestinalis: insights into chordate and vertebrate origins.</title>
        <authorList>
            <person name="Dehal P."/>
            <person name="Satou Y."/>
            <person name="Campbell R.K."/>
            <person name="Chapman J."/>
            <person name="Degnan B."/>
            <person name="De Tomaso A."/>
            <person name="Davidson B."/>
            <person name="Di Gregorio A."/>
            <person name="Gelpke M."/>
            <person name="Goodstein D.M."/>
            <person name="Harafuji N."/>
            <person name="Hastings K.E."/>
            <person name="Ho I."/>
            <person name="Hotta K."/>
            <person name="Huang W."/>
            <person name="Kawashima T."/>
            <person name="Lemaire P."/>
            <person name="Martinez D."/>
            <person name="Meinertzhagen I.A."/>
            <person name="Necula S."/>
            <person name="Nonaka M."/>
            <person name="Putnam N."/>
            <person name="Rash S."/>
            <person name="Saiga H."/>
            <person name="Satake M."/>
            <person name="Terry A."/>
            <person name="Yamada L."/>
            <person name="Wang H.G."/>
            <person name="Awazu S."/>
            <person name="Azumi K."/>
            <person name="Boore J."/>
            <person name="Branno M."/>
            <person name="Chin-Bow S."/>
            <person name="DeSantis R."/>
            <person name="Doyle S."/>
            <person name="Francino P."/>
            <person name="Keys D.N."/>
            <person name="Haga S."/>
            <person name="Hayashi H."/>
            <person name="Hino K."/>
            <person name="Imai K.S."/>
            <person name="Inaba K."/>
            <person name="Kano S."/>
            <person name="Kobayashi K."/>
            <person name="Kobayashi M."/>
            <person name="Lee B.I."/>
            <person name="Makabe K.W."/>
            <person name="Manohar C."/>
            <person name="Matassi G."/>
            <person name="Medina M."/>
            <person name="Mochizuki Y."/>
            <person name="Mount S."/>
            <person name="Morishita T."/>
            <person name="Miura S."/>
            <person name="Nakayama A."/>
            <person name="Nishizaka S."/>
            <person name="Nomoto H."/>
            <person name="Ohta F."/>
            <person name="Oishi K."/>
            <person name="Rigoutsos I."/>
            <person name="Sano M."/>
            <person name="Sasaki A."/>
            <person name="Sasakura Y."/>
            <person name="Shoguchi E."/>
            <person name="Shin-i T."/>
            <person name="Spagnuolo A."/>
            <person name="Stainier D."/>
            <person name="Suzuki M.M."/>
            <person name="Tassy O."/>
            <person name="Takatori N."/>
            <person name="Tokuoka M."/>
            <person name="Yagi K."/>
            <person name="Yoshizaki F."/>
            <person name="Wada S."/>
            <person name="Zhang C."/>
            <person name="Hyatt P.D."/>
            <person name="Larimer F."/>
            <person name="Detter C."/>
            <person name="Doggett N."/>
            <person name="Glavina T."/>
            <person name="Hawkins T."/>
            <person name="Richardson P."/>
            <person name="Lucas S."/>
            <person name="Kohara Y."/>
            <person name="Levine M."/>
            <person name="Satoh N."/>
            <person name="Rokhsar D.S."/>
        </authorList>
    </citation>
    <scope>NUCLEOTIDE SEQUENCE [LARGE SCALE GENOMIC DNA]</scope>
</reference>
<sequence>AIGANRILFQHVIAKKLNCDASAGFLTSFTIIGIAKKFNTPVLKTVDFTKYIDKETGGNPFSKATPPHNLFTMVYTKLTKPAL</sequence>
<dbReference type="GeneTree" id="ENSGT00390000018442"/>